<evidence type="ECO:0000256" key="4">
    <source>
        <dbReference type="ARBA" id="ARBA00022695"/>
    </source>
</evidence>
<keyword evidence="6" id="KW-0067">ATP-binding</keyword>
<dbReference type="InterPro" id="IPR014729">
    <property type="entry name" value="Rossmann-like_a/b/a_fold"/>
</dbReference>
<dbReference type="PANTHER" id="PTHR39321">
    <property type="entry name" value="NICOTINATE-NUCLEOTIDE ADENYLYLTRANSFERASE-RELATED"/>
    <property type="match status" value="1"/>
</dbReference>
<dbReference type="AlphaFoldDB" id="A0A0G4IFV2"/>
<name>A0A0G4IFV2_9ALVE</name>
<dbReference type="EMBL" id="CDMZ01005934">
    <property type="protein sequence ID" value="CEM56034.1"/>
    <property type="molecule type" value="Genomic_DNA"/>
</dbReference>
<keyword evidence="2" id="KW-0662">Pyridine nucleotide biosynthesis</keyword>
<dbReference type="GO" id="GO:0070566">
    <property type="term" value="F:adenylyltransferase activity"/>
    <property type="evidence" value="ECO:0007669"/>
    <property type="project" value="UniProtKB-ARBA"/>
</dbReference>
<protein>
    <recommendedName>
        <fullName evidence="8">Cytidyltransferase-like domain-containing protein</fullName>
    </recommendedName>
</protein>
<dbReference type="Pfam" id="PF01467">
    <property type="entry name" value="CTP_transf_like"/>
    <property type="match status" value="1"/>
</dbReference>
<evidence type="ECO:0000259" key="8">
    <source>
        <dbReference type="Pfam" id="PF01467"/>
    </source>
</evidence>
<dbReference type="PANTHER" id="PTHR39321:SF3">
    <property type="entry name" value="PHOSPHOPANTETHEINE ADENYLYLTRANSFERASE"/>
    <property type="match status" value="1"/>
</dbReference>
<evidence type="ECO:0000256" key="7">
    <source>
        <dbReference type="ARBA" id="ARBA00023027"/>
    </source>
</evidence>
<evidence type="ECO:0000256" key="5">
    <source>
        <dbReference type="ARBA" id="ARBA00022741"/>
    </source>
</evidence>
<organism evidence="9">
    <name type="scientific">Chromera velia CCMP2878</name>
    <dbReference type="NCBI Taxonomy" id="1169474"/>
    <lineage>
        <taxon>Eukaryota</taxon>
        <taxon>Sar</taxon>
        <taxon>Alveolata</taxon>
        <taxon>Colpodellida</taxon>
        <taxon>Chromeraceae</taxon>
        <taxon>Chromera</taxon>
    </lineage>
</organism>
<sequence>MSTVKKRVVVLGGSFDPPTVAHMKAAAEPVQAGVADEVWLIPCGRRPDKDSVASPEDRLHMCRVAVTSTFTEDFPICVQDTEIAHGQFIPSFFLMERLQKENPDKEVRLLIGTDLIPTLKRWIRGEDLVASCPFLVVPREGFPGPSELPSEQLPADFVDLEATMREKQIGTSISSLSSTIVRNRLKNAQTEEERSLCCQGLVPLGVAKYISEKKLYA</sequence>
<evidence type="ECO:0000256" key="3">
    <source>
        <dbReference type="ARBA" id="ARBA00022679"/>
    </source>
</evidence>
<keyword evidence="4" id="KW-0548">Nucleotidyltransferase</keyword>
<reference evidence="9" key="1">
    <citation type="submission" date="2014-11" db="EMBL/GenBank/DDBJ databases">
        <authorList>
            <person name="Otto D Thomas"/>
            <person name="Naeem Raeece"/>
        </authorList>
    </citation>
    <scope>NUCLEOTIDE SEQUENCE</scope>
</reference>
<keyword evidence="5" id="KW-0547">Nucleotide-binding</keyword>
<dbReference type="HAMAP" id="MF_00244">
    <property type="entry name" value="NaMN_adenylyltr"/>
    <property type="match status" value="1"/>
</dbReference>
<accession>A0A0G4IFV2</accession>
<evidence type="ECO:0000313" key="9">
    <source>
        <dbReference type="EMBL" id="CEM56034.1"/>
    </source>
</evidence>
<dbReference type="Gene3D" id="3.40.50.620">
    <property type="entry name" value="HUPs"/>
    <property type="match status" value="1"/>
</dbReference>
<gene>
    <name evidence="9" type="ORF">Cvel_14028</name>
</gene>
<evidence type="ECO:0000256" key="2">
    <source>
        <dbReference type="ARBA" id="ARBA00022642"/>
    </source>
</evidence>
<dbReference type="UniPathway" id="UPA00253">
    <property type="reaction ID" value="UER00600"/>
</dbReference>
<comment type="pathway">
    <text evidence="1">Cofactor biosynthesis; NAD(+) biosynthesis.</text>
</comment>
<evidence type="ECO:0000256" key="1">
    <source>
        <dbReference type="ARBA" id="ARBA00004790"/>
    </source>
</evidence>
<evidence type="ECO:0000256" key="6">
    <source>
        <dbReference type="ARBA" id="ARBA00022840"/>
    </source>
</evidence>
<proteinExistence type="inferred from homology"/>
<keyword evidence="3" id="KW-0808">Transferase</keyword>
<dbReference type="GO" id="GO:0009435">
    <property type="term" value="P:NAD+ biosynthetic process"/>
    <property type="evidence" value="ECO:0007669"/>
    <property type="project" value="UniProtKB-UniPathway"/>
</dbReference>
<feature type="domain" description="Cytidyltransferase-like" evidence="8">
    <location>
        <begin position="10"/>
        <end position="183"/>
    </location>
</feature>
<dbReference type="SUPFAM" id="SSF52374">
    <property type="entry name" value="Nucleotidylyl transferase"/>
    <property type="match status" value="1"/>
</dbReference>
<dbReference type="CDD" id="cd02165">
    <property type="entry name" value="NMNAT"/>
    <property type="match status" value="1"/>
</dbReference>
<dbReference type="InterPro" id="IPR004821">
    <property type="entry name" value="Cyt_trans-like"/>
</dbReference>
<dbReference type="InterPro" id="IPR005248">
    <property type="entry name" value="NadD/NMNAT"/>
</dbReference>
<keyword evidence="7" id="KW-0520">NAD</keyword>
<dbReference type="PhylomeDB" id="A0A0G4IFV2"/>
<dbReference type="VEuPathDB" id="CryptoDB:Cvel_14028"/>
<dbReference type="GO" id="GO:0005524">
    <property type="term" value="F:ATP binding"/>
    <property type="evidence" value="ECO:0007669"/>
    <property type="project" value="UniProtKB-KW"/>
</dbReference>